<evidence type="ECO:0000256" key="1">
    <source>
        <dbReference type="SAM" id="Phobius"/>
    </source>
</evidence>
<gene>
    <name evidence="4" type="ORF">AFM11_10540</name>
</gene>
<dbReference type="InterPro" id="IPR003399">
    <property type="entry name" value="Mce/MlaD"/>
</dbReference>
<dbReference type="RefSeq" id="WP_067847673.1">
    <property type="nucleotide sequence ID" value="NZ_LGTW01000005.1"/>
</dbReference>
<keyword evidence="1" id="KW-1133">Transmembrane helix</keyword>
<keyword evidence="1" id="KW-0812">Transmembrane</keyword>
<dbReference type="EMBL" id="LGTW01000005">
    <property type="protein sequence ID" value="KWX24394.1"/>
    <property type="molecule type" value="Genomic_DNA"/>
</dbReference>
<evidence type="ECO:0000259" key="2">
    <source>
        <dbReference type="Pfam" id="PF02470"/>
    </source>
</evidence>
<accession>A0A132PQ43</accession>
<dbReference type="Pfam" id="PF11887">
    <property type="entry name" value="Mce4_CUP1"/>
    <property type="match status" value="1"/>
</dbReference>
<evidence type="ECO:0000313" key="5">
    <source>
        <dbReference type="Proteomes" id="UP000070612"/>
    </source>
</evidence>
<proteinExistence type="predicted"/>
<feature type="transmembrane region" description="Helical" evidence="1">
    <location>
        <begin position="7"/>
        <end position="29"/>
    </location>
</feature>
<dbReference type="GO" id="GO:0005576">
    <property type="term" value="C:extracellular region"/>
    <property type="evidence" value="ECO:0007669"/>
    <property type="project" value="TreeGrafter"/>
</dbReference>
<dbReference type="STRING" id="59750.AWC31_18975"/>
<reference evidence="4 5" key="1">
    <citation type="submission" date="2015-07" db="EMBL/GenBank/DDBJ databases">
        <title>A draft genome sequence of Mycobacterium wolinskyi.</title>
        <authorList>
            <person name="de Man T.J."/>
            <person name="Perry K.A."/>
            <person name="Coulliette A.D."/>
            <person name="Jensen B."/>
            <person name="Toney N.C."/>
            <person name="Limbago B.M."/>
            <person name="Noble-Wang J."/>
        </authorList>
    </citation>
    <scope>NUCLEOTIDE SEQUENCE [LARGE SCALE GENOMIC DNA]</scope>
    <source>
        <strain evidence="4 5">CDC_01</strain>
    </source>
</reference>
<dbReference type="NCBIfam" id="TIGR00996">
    <property type="entry name" value="Mtu_fam_mce"/>
    <property type="match status" value="1"/>
</dbReference>
<comment type="caution">
    <text evidence="4">The sequence shown here is derived from an EMBL/GenBank/DDBJ whole genome shotgun (WGS) entry which is preliminary data.</text>
</comment>
<name>A0A132PQ43_9MYCO</name>
<keyword evidence="1" id="KW-0472">Membrane</keyword>
<dbReference type="InterPro" id="IPR024516">
    <property type="entry name" value="Mce_C"/>
</dbReference>
<dbReference type="GO" id="GO:0051701">
    <property type="term" value="P:biological process involved in interaction with host"/>
    <property type="evidence" value="ECO:0007669"/>
    <property type="project" value="TreeGrafter"/>
</dbReference>
<dbReference type="PANTHER" id="PTHR33371:SF17">
    <property type="entry name" value="MCE-FAMILY PROTEIN MCE1B"/>
    <property type="match status" value="1"/>
</dbReference>
<evidence type="ECO:0000259" key="3">
    <source>
        <dbReference type="Pfam" id="PF11887"/>
    </source>
</evidence>
<dbReference type="InterPro" id="IPR005693">
    <property type="entry name" value="Mce"/>
</dbReference>
<feature type="domain" description="Mce/MlaD" evidence="2">
    <location>
        <begin position="38"/>
        <end position="111"/>
    </location>
</feature>
<sequence length="341" mass="36833">MTRGRSTFLKFGAFAIVMAVLTAFLFMTFSEYRGGTYSSYSAVFKDASRLEAGDSVRVAGVRVGTVKSVSLQPDKSVLVEFDTDRSVALTTGTNAAVRYLNLVGDRYLELLDTPDSTRLLAAGSQIPVDRTQSALDLDLLLGGLRPVIQGLNPQDVNALTSSLVNIFQGQGDTLDSLMSKTSSFSNTLGDNNEVIQQLIDNLNQVVGTLNKDGDKFSATIDRLEKLVSGLSEDRDPIGEAITSIDNGTASMASLLTQARPPLAGTVDQLNRLAPLLDDNKAVLDRGLQKGPDNYRKMARLGAYGSWIMYYVCGVSLRVTDLQGRTAVFPWIKQEGGRCAEP</sequence>
<dbReference type="Proteomes" id="UP000070612">
    <property type="component" value="Unassembled WGS sequence"/>
</dbReference>
<keyword evidence="5" id="KW-1185">Reference proteome</keyword>
<organism evidence="4 5">
    <name type="scientific">Mycolicibacterium wolinskyi</name>
    <dbReference type="NCBI Taxonomy" id="59750"/>
    <lineage>
        <taxon>Bacteria</taxon>
        <taxon>Bacillati</taxon>
        <taxon>Actinomycetota</taxon>
        <taxon>Actinomycetes</taxon>
        <taxon>Mycobacteriales</taxon>
        <taxon>Mycobacteriaceae</taxon>
        <taxon>Mycolicibacterium</taxon>
    </lineage>
</organism>
<dbReference type="InterPro" id="IPR052336">
    <property type="entry name" value="MlaD_Phospholipid_Transporter"/>
</dbReference>
<evidence type="ECO:0000313" key="4">
    <source>
        <dbReference type="EMBL" id="KWX24394.1"/>
    </source>
</evidence>
<dbReference type="Pfam" id="PF02470">
    <property type="entry name" value="MlaD"/>
    <property type="match status" value="1"/>
</dbReference>
<protein>
    <submittedName>
        <fullName evidence="4">Mammalian cell entry protein</fullName>
    </submittedName>
</protein>
<dbReference type="AlphaFoldDB" id="A0A132PQ43"/>
<feature type="domain" description="Mammalian cell entry C-terminal" evidence="3">
    <location>
        <begin position="117"/>
        <end position="304"/>
    </location>
</feature>
<dbReference type="PANTHER" id="PTHR33371">
    <property type="entry name" value="INTERMEMBRANE PHOSPHOLIPID TRANSPORT SYSTEM BINDING PROTEIN MLAD-RELATED"/>
    <property type="match status" value="1"/>
</dbReference>
<dbReference type="PATRIC" id="fig|59750.3.peg.6148"/>